<name>A0A9P4SBR1_9PEZI</name>
<dbReference type="Proteomes" id="UP000799429">
    <property type="component" value="Unassembled WGS sequence"/>
</dbReference>
<organism evidence="1 2">
    <name type="scientific">Patellaria atrata CBS 101060</name>
    <dbReference type="NCBI Taxonomy" id="1346257"/>
    <lineage>
        <taxon>Eukaryota</taxon>
        <taxon>Fungi</taxon>
        <taxon>Dikarya</taxon>
        <taxon>Ascomycota</taxon>
        <taxon>Pezizomycotina</taxon>
        <taxon>Dothideomycetes</taxon>
        <taxon>Dothideomycetes incertae sedis</taxon>
        <taxon>Patellariales</taxon>
        <taxon>Patellariaceae</taxon>
        <taxon>Patellaria</taxon>
    </lineage>
</organism>
<dbReference type="InterPro" id="IPR050587">
    <property type="entry name" value="GNT1/Glycosyltrans_8"/>
</dbReference>
<proteinExistence type="predicted"/>
<evidence type="ECO:0000313" key="1">
    <source>
        <dbReference type="EMBL" id="KAF2838865.1"/>
    </source>
</evidence>
<sequence length="259" mass="28484">MSKSTRNAYCTFLSSPLPSNVEDTEFLATRILAYQLLHDPTTKSPSKLPLVVLVTKDVEQSKRNLLTADGATVLEVTPFLTSSTPSSASDLTKLRAFQLTQFDKVLYLAPSTLLTQPLDAVFADPATAEYAALTPETEPPPQSNTQAPSSYVFAASATTGNMLDPGFVVFKPAEGLFRHYIAVLGASERGFDTAEALWREVHAQKSNMPWNRLAGEWNGEVLKEGVRSVRVEGRGSGEVREVWGRVRGRMEGYWIRAEE</sequence>
<dbReference type="OrthoDB" id="2014201at2759"/>
<keyword evidence="2" id="KW-1185">Reference proteome</keyword>
<reference evidence="1" key="1">
    <citation type="journal article" date="2020" name="Stud. Mycol.">
        <title>101 Dothideomycetes genomes: a test case for predicting lifestyles and emergence of pathogens.</title>
        <authorList>
            <person name="Haridas S."/>
            <person name="Albert R."/>
            <person name="Binder M."/>
            <person name="Bloem J."/>
            <person name="Labutti K."/>
            <person name="Salamov A."/>
            <person name="Andreopoulos B."/>
            <person name="Baker S."/>
            <person name="Barry K."/>
            <person name="Bills G."/>
            <person name="Bluhm B."/>
            <person name="Cannon C."/>
            <person name="Castanera R."/>
            <person name="Culley D."/>
            <person name="Daum C."/>
            <person name="Ezra D."/>
            <person name="Gonzalez J."/>
            <person name="Henrissat B."/>
            <person name="Kuo A."/>
            <person name="Liang C."/>
            <person name="Lipzen A."/>
            <person name="Lutzoni F."/>
            <person name="Magnuson J."/>
            <person name="Mondo S."/>
            <person name="Nolan M."/>
            <person name="Ohm R."/>
            <person name="Pangilinan J."/>
            <person name="Park H.-J."/>
            <person name="Ramirez L."/>
            <person name="Alfaro M."/>
            <person name="Sun H."/>
            <person name="Tritt A."/>
            <person name="Yoshinaga Y."/>
            <person name="Zwiers L.-H."/>
            <person name="Turgeon B."/>
            <person name="Goodwin S."/>
            <person name="Spatafora J."/>
            <person name="Crous P."/>
            <person name="Grigoriev I."/>
        </authorList>
    </citation>
    <scope>NUCLEOTIDE SEQUENCE</scope>
    <source>
        <strain evidence="1">CBS 101060</strain>
    </source>
</reference>
<gene>
    <name evidence="1" type="ORF">M501DRAFT_975766</name>
</gene>
<accession>A0A9P4SBR1</accession>
<dbReference type="InterPro" id="IPR029044">
    <property type="entry name" value="Nucleotide-diphossugar_trans"/>
</dbReference>
<comment type="caution">
    <text evidence="1">The sequence shown here is derived from an EMBL/GenBank/DDBJ whole genome shotgun (WGS) entry which is preliminary data.</text>
</comment>
<dbReference type="AlphaFoldDB" id="A0A9P4SBR1"/>
<dbReference type="EMBL" id="MU006096">
    <property type="protein sequence ID" value="KAF2838865.1"/>
    <property type="molecule type" value="Genomic_DNA"/>
</dbReference>
<dbReference type="Gene3D" id="3.90.550.10">
    <property type="entry name" value="Spore Coat Polysaccharide Biosynthesis Protein SpsA, Chain A"/>
    <property type="match status" value="1"/>
</dbReference>
<dbReference type="SUPFAM" id="SSF53448">
    <property type="entry name" value="Nucleotide-diphospho-sugar transferases"/>
    <property type="match status" value="1"/>
</dbReference>
<protein>
    <submittedName>
        <fullName evidence="1">Glycosyltransferase family 8 protein</fullName>
    </submittedName>
</protein>
<dbReference type="PANTHER" id="PTHR11183">
    <property type="entry name" value="GLYCOGENIN SUBFAMILY MEMBER"/>
    <property type="match status" value="1"/>
</dbReference>
<evidence type="ECO:0000313" key="2">
    <source>
        <dbReference type="Proteomes" id="UP000799429"/>
    </source>
</evidence>